<evidence type="ECO:0000313" key="1">
    <source>
        <dbReference type="EMBL" id="QFZ24958.1"/>
    </source>
</evidence>
<reference evidence="2" key="1">
    <citation type="journal article" date="2019" name="MBio">
        <title>Comparative genomics for the elucidation of multidrug resistance (MDR) in Candida lusitaniae.</title>
        <authorList>
            <person name="Kannan A."/>
            <person name="Asner S.A."/>
            <person name="Trachsel E."/>
            <person name="Kelly S."/>
            <person name="Parker J."/>
            <person name="Sanglard D."/>
        </authorList>
    </citation>
    <scope>NUCLEOTIDE SEQUENCE [LARGE SCALE GENOMIC DNA]</scope>
    <source>
        <strain evidence="2">P1</strain>
    </source>
</reference>
<name>A0ACD0WCD4_CLALS</name>
<protein>
    <submittedName>
        <fullName evidence="1">Peptide-N4-(N-acetyl-beta-glucosaminyl)asparagine amidase A</fullName>
    </submittedName>
</protein>
<evidence type="ECO:0000313" key="2">
    <source>
        <dbReference type="Proteomes" id="UP000326582"/>
    </source>
</evidence>
<accession>A0ACD0WCD4</accession>
<gene>
    <name evidence="1" type="ORF">EJF14_10039</name>
</gene>
<sequence>MSKHVARDNSLWNRIMYGGSRQPAPVDVDPEKYSTFPSEKAPTTNTNTREKNLKLATRYRCISAILCIWSVTLFYLAGIQIRALTNTALPEPRRFANYQGLLETGFYPESSSAQEVLSVAFPLKPEKKYGKPVYESVLIDNVFDSWGKPSVHKFVPPKDVEFNRVVLTLKTSVDGVQYDRLAHLYVNGAEIWRTSTIEPGARSVFSEFKKDVSAYTTLFQKPCDVLFQLDNIVSGGLTGKFHIELQAHFYNTDSLVLEEIEAQTEHSANENYRFFDIRKPADSVYPLYSKKDNASPPLKYLPSDRYSVKLPQVSKNTTRAKLTVFLSGNGNEEFWYSNVLDKLADRFEKDGNVFFGHGPLRYLNVFVDGQKIASQTPQPFLFTGAYSPALWSPVVPNNAFDLPSVDLDVSGLLPLLWTSGDHELKLSVANGLDEFQGSSSGIGHDWIISANLLTYESSDVEDAHGKIIHMGNATKGNAFGFSPPYTKTMQQISTGKLLGELTSEIYLKLKDGKSLNTTFSLHTLGGISNVQDYSSSGDVAHFVHTGRSSKSILITDNSNEDALIHQTNISSTYPLVINLSQKKTSEGTDLDFKIVNGRTMKLEINNEPVFAEHVVQNGTSDFFLRNSGNYGFGSLTTRYRAQVSDKFKYKRRVESENGQITSDNEAYEELEKEDWDKMYKEISQASQLHGPKKHGCGGSRMGSHSQSEGDKGRGAHMEHKGSRKHHTSNGHKSKHHKSSHHGVKHHEQKHGAHMNDANVKKIGCHGKSRGKTHDSGVFGDVSRFFKKAISYFQGHV</sequence>
<dbReference type="EMBL" id="CP038484">
    <property type="protein sequence ID" value="QFZ24958.1"/>
    <property type="molecule type" value="Genomic_DNA"/>
</dbReference>
<proteinExistence type="predicted"/>
<dbReference type="Proteomes" id="UP000326582">
    <property type="component" value="Chromosome 1"/>
</dbReference>
<organism evidence="1 2">
    <name type="scientific">Clavispora lusitaniae</name>
    <name type="common">Candida lusitaniae</name>
    <dbReference type="NCBI Taxonomy" id="36911"/>
    <lineage>
        <taxon>Eukaryota</taxon>
        <taxon>Fungi</taxon>
        <taxon>Dikarya</taxon>
        <taxon>Ascomycota</taxon>
        <taxon>Saccharomycotina</taxon>
        <taxon>Pichiomycetes</taxon>
        <taxon>Metschnikowiaceae</taxon>
        <taxon>Clavispora</taxon>
    </lineage>
</organism>
<keyword evidence="2" id="KW-1185">Reference proteome</keyword>